<evidence type="ECO:0000313" key="1">
    <source>
        <dbReference type="EMBL" id="RYQ79993.1"/>
    </source>
</evidence>
<protein>
    <submittedName>
        <fullName evidence="1">Uncharacterized protein</fullName>
    </submittedName>
</protein>
<name>A0A444WRF4_ARAHY</name>
<sequence>MKTFPRTEVAWSCGTIIIIITNRNTTSYLKQGLSSTKIFTALRLL</sequence>
<proteinExistence type="predicted"/>
<gene>
    <name evidence="1" type="ORF">Ahy_Scaffold1g106702</name>
</gene>
<accession>A0A444WRF4</accession>
<comment type="caution">
    <text evidence="1">The sequence shown here is derived from an EMBL/GenBank/DDBJ whole genome shotgun (WGS) entry which is preliminary data.</text>
</comment>
<keyword evidence="2" id="KW-1185">Reference proteome</keyword>
<dbReference type="EMBL" id="SDMP01000021">
    <property type="protein sequence ID" value="RYQ79993.1"/>
    <property type="molecule type" value="Genomic_DNA"/>
</dbReference>
<dbReference type="Proteomes" id="UP000289738">
    <property type="component" value="Unassembled WGS sequence"/>
</dbReference>
<organism evidence="1 2">
    <name type="scientific">Arachis hypogaea</name>
    <name type="common">Peanut</name>
    <dbReference type="NCBI Taxonomy" id="3818"/>
    <lineage>
        <taxon>Eukaryota</taxon>
        <taxon>Viridiplantae</taxon>
        <taxon>Streptophyta</taxon>
        <taxon>Embryophyta</taxon>
        <taxon>Tracheophyta</taxon>
        <taxon>Spermatophyta</taxon>
        <taxon>Magnoliopsida</taxon>
        <taxon>eudicotyledons</taxon>
        <taxon>Gunneridae</taxon>
        <taxon>Pentapetalae</taxon>
        <taxon>rosids</taxon>
        <taxon>fabids</taxon>
        <taxon>Fabales</taxon>
        <taxon>Fabaceae</taxon>
        <taxon>Papilionoideae</taxon>
        <taxon>50 kb inversion clade</taxon>
        <taxon>dalbergioids sensu lato</taxon>
        <taxon>Dalbergieae</taxon>
        <taxon>Pterocarpus clade</taxon>
        <taxon>Arachis</taxon>
    </lineage>
</organism>
<evidence type="ECO:0000313" key="2">
    <source>
        <dbReference type="Proteomes" id="UP000289738"/>
    </source>
</evidence>
<reference evidence="1 2" key="1">
    <citation type="submission" date="2019-01" db="EMBL/GenBank/DDBJ databases">
        <title>Sequencing of cultivated peanut Arachis hypogaea provides insights into genome evolution and oil improvement.</title>
        <authorList>
            <person name="Chen X."/>
        </authorList>
    </citation>
    <scope>NUCLEOTIDE SEQUENCE [LARGE SCALE GENOMIC DNA]</scope>
    <source>
        <strain evidence="2">cv. Fuhuasheng</strain>
        <tissue evidence="1">Leaves</tissue>
    </source>
</reference>
<dbReference type="AlphaFoldDB" id="A0A444WRF4"/>